<dbReference type="Gene3D" id="3.40.50.300">
    <property type="entry name" value="P-loop containing nucleotide triphosphate hydrolases"/>
    <property type="match status" value="1"/>
</dbReference>
<dbReference type="CDD" id="cd00882">
    <property type="entry name" value="Ras_like_GTPase"/>
    <property type="match status" value="1"/>
</dbReference>
<sequence>MQYRKSHQFTILLIGVTGAGKSTFAACASGKEVEIGHSIDPCTQDPEAVCFQLGNDQIILIDTPGFDDTERTDIEILQALVKWIPDQPLLKNQLIDGLILFHPVTRNIVSDDERRRTQLLKTLLGDDAYKRVTIATTMWDSLDPGYAAELEAELSTTSKNNRLGEGGVWGEFCQRGATVARHDNNEASAHKIIQQIINRCNEVERSGMKRHKDANRNVITFGPSFFKQLIEDLENEIASFDEIILEYRDMEPELPFDRSPSSEESQRWNEWEDQRIELERMLNKRHAHIKMLRTGLSWVGRLGKIWMSQWKFLAKMLGQ</sequence>
<organism evidence="2 3">
    <name type="scientific">Cercophora newfieldiana</name>
    <dbReference type="NCBI Taxonomy" id="92897"/>
    <lineage>
        <taxon>Eukaryota</taxon>
        <taxon>Fungi</taxon>
        <taxon>Dikarya</taxon>
        <taxon>Ascomycota</taxon>
        <taxon>Pezizomycotina</taxon>
        <taxon>Sordariomycetes</taxon>
        <taxon>Sordariomycetidae</taxon>
        <taxon>Sordariales</taxon>
        <taxon>Lasiosphaeriaceae</taxon>
        <taxon>Cercophora</taxon>
    </lineage>
</organism>
<name>A0AA40CP09_9PEZI</name>
<protein>
    <submittedName>
        <fullName evidence="2">P-loop containing nucleoside triphosphate hydrolase protein</fullName>
    </submittedName>
</protein>
<evidence type="ECO:0000313" key="3">
    <source>
        <dbReference type="Proteomes" id="UP001174936"/>
    </source>
</evidence>
<keyword evidence="3" id="KW-1185">Reference proteome</keyword>
<dbReference type="Pfam" id="PF01926">
    <property type="entry name" value="MMR_HSR1"/>
    <property type="match status" value="1"/>
</dbReference>
<evidence type="ECO:0000259" key="1">
    <source>
        <dbReference type="Pfam" id="PF01926"/>
    </source>
</evidence>
<reference evidence="2" key="1">
    <citation type="submission" date="2023-06" db="EMBL/GenBank/DDBJ databases">
        <title>Genome-scale phylogeny and comparative genomics of the fungal order Sordariales.</title>
        <authorList>
            <consortium name="Lawrence Berkeley National Laboratory"/>
            <person name="Hensen N."/>
            <person name="Bonometti L."/>
            <person name="Westerberg I."/>
            <person name="Brannstrom I.O."/>
            <person name="Guillou S."/>
            <person name="Cros-Aarteil S."/>
            <person name="Calhoun S."/>
            <person name="Haridas S."/>
            <person name="Kuo A."/>
            <person name="Mondo S."/>
            <person name="Pangilinan J."/>
            <person name="Riley R."/>
            <person name="Labutti K."/>
            <person name="Andreopoulos B."/>
            <person name="Lipzen A."/>
            <person name="Chen C."/>
            <person name="Yanf M."/>
            <person name="Daum C."/>
            <person name="Ng V."/>
            <person name="Clum A."/>
            <person name="Steindorff A."/>
            <person name="Ohm R."/>
            <person name="Martin F."/>
            <person name="Silar P."/>
            <person name="Natvig D."/>
            <person name="Lalanne C."/>
            <person name="Gautier V."/>
            <person name="Ament-Velasquez S.L."/>
            <person name="Kruys A."/>
            <person name="Hutchinson M.I."/>
            <person name="Powell A.J."/>
            <person name="Barry K."/>
            <person name="Miller A.N."/>
            <person name="Grigoriev I.V."/>
            <person name="Debuchy R."/>
            <person name="Gladieux P."/>
            <person name="Thoren M.H."/>
            <person name="Johannesson H."/>
        </authorList>
    </citation>
    <scope>NUCLEOTIDE SEQUENCE</scope>
    <source>
        <strain evidence="2">SMH2532-1</strain>
    </source>
</reference>
<dbReference type="GO" id="GO:0016787">
    <property type="term" value="F:hydrolase activity"/>
    <property type="evidence" value="ECO:0007669"/>
    <property type="project" value="UniProtKB-KW"/>
</dbReference>
<dbReference type="GO" id="GO:0005525">
    <property type="term" value="F:GTP binding"/>
    <property type="evidence" value="ECO:0007669"/>
    <property type="project" value="InterPro"/>
</dbReference>
<feature type="domain" description="G" evidence="1">
    <location>
        <begin position="11"/>
        <end position="78"/>
    </location>
</feature>
<dbReference type="InterPro" id="IPR006073">
    <property type="entry name" value="GTP-bd"/>
</dbReference>
<evidence type="ECO:0000313" key="2">
    <source>
        <dbReference type="EMBL" id="KAK0645442.1"/>
    </source>
</evidence>
<comment type="caution">
    <text evidence="2">The sequence shown here is derived from an EMBL/GenBank/DDBJ whole genome shotgun (WGS) entry which is preliminary data.</text>
</comment>
<dbReference type="EMBL" id="JAULSV010000004">
    <property type="protein sequence ID" value="KAK0645442.1"/>
    <property type="molecule type" value="Genomic_DNA"/>
</dbReference>
<keyword evidence="2" id="KW-0378">Hydrolase</keyword>
<dbReference type="SUPFAM" id="SSF52540">
    <property type="entry name" value="P-loop containing nucleoside triphosphate hydrolases"/>
    <property type="match status" value="1"/>
</dbReference>
<proteinExistence type="predicted"/>
<gene>
    <name evidence="2" type="ORF">B0T16DRAFT_411193</name>
</gene>
<dbReference type="Proteomes" id="UP001174936">
    <property type="component" value="Unassembled WGS sequence"/>
</dbReference>
<accession>A0AA40CP09</accession>
<dbReference type="AlphaFoldDB" id="A0AA40CP09"/>
<dbReference type="InterPro" id="IPR027417">
    <property type="entry name" value="P-loop_NTPase"/>
</dbReference>